<feature type="transmembrane region" description="Helical" evidence="1">
    <location>
        <begin position="454"/>
        <end position="471"/>
    </location>
</feature>
<evidence type="ECO:0000313" key="2">
    <source>
        <dbReference type="EMBL" id="CAB4652007.1"/>
    </source>
</evidence>
<proteinExistence type="predicted"/>
<organism evidence="2">
    <name type="scientific">freshwater metagenome</name>
    <dbReference type="NCBI Taxonomy" id="449393"/>
    <lineage>
        <taxon>unclassified sequences</taxon>
        <taxon>metagenomes</taxon>
        <taxon>ecological metagenomes</taxon>
    </lineage>
</organism>
<keyword evidence="1" id="KW-0472">Membrane</keyword>
<gene>
    <name evidence="2" type="ORF">UFOPK2158_01258</name>
</gene>
<dbReference type="AlphaFoldDB" id="A0A6J6KQB5"/>
<protein>
    <submittedName>
        <fullName evidence="2">Unannotated protein</fullName>
    </submittedName>
</protein>
<name>A0A6J6KQB5_9ZZZZ</name>
<keyword evidence="1" id="KW-1133">Transmembrane helix</keyword>
<evidence type="ECO:0000256" key="1">
    <source>
        <dbReference type="SAM" id="Phobius"/>
    </source>
</evidence>
<keyword evidence="1" id="KW-0812">Transmembrane</keyword>
<accession>A0A6J6KQB5</accession>
<sequence length="487" mass="51029">MGCGYHFNMSLRETPSVVPFPLAALRRAVLFVVVALLVIAHPQTASASATFEVPESGLSFDANDSEPADPCTTGFGNASLDTDLSDSEISFVQATEKVFYKNIANIGGQAINGMVTVTSISGMETQNFGSGDVQTLSRLDKCDLDDQGLVELRFASATGTPGEANFVITIDFYLSGGTLAAPGTVATLTNLKMNVEDIDSNQFLEVDGFSSVRLAEGRDSTDVQEYLNAQVIDVGGANSAALSMSGTARRYHALGSSSSSDPVAEKDKHVVEVTYGSVSSIVMKLGAYESGSGSFDLDFRGFTFASDNHSDSSASSPSSNTATHLDMQGRVGQQGASTPVLMEGQGLRPGSAYSLTLREPEQVIQSGTANTGGRFSHFVYLPADLQPGSYTIALSAIGINGESLVLTQSFRIGSDGKFSQIDTTVPTVNVGSGPAGVPVANEELPSTGVRSSSLPWWAIITIFGGLALVIYSRRLVTRSGAVTSRSH</sequence>
<reference evidence="2" key="1">
    <citation type="submission" date="2020-05" db="EMBL/GenBank/DDBJ databases">
        <authorList>
            <person name="Chiriac C."/>
            <person name="Salcher M."/>
            <person name="Ghai R."/>
            <person name="Kavagutti S V."/>
        </authorList>
    </citation>
    <scope>NUCLEOTIDE SEQUENCE</scope>
</reference>
<dbReference type="EMBL" id="CAEZVY010000163">
    <property type="protein sequence ID" value="CAB4652007.1"/>
    <property type="molecule type" value="Genomic_DNA"/>
</dbReference>